<dbReference type="AlphaFoldDB" id="A0A2T4CG01"/>
<protein>
    <submittedName>
        <fullName evidence="1">Uncharacterized protein</fullName>
    </submittedName>
</protein>
<evidence type="ECO:0000313" key="1">
    <source>
        <dbReference type="EMBL" id="PTB80473.1"/>
    </source>
</evidence>
<keyword evidence="2" id="KW-1185">Reference proteome</keyword>
<sequence length="281" mass="30819">MSRTLAVQLFGPLDVHLHILVLDCCAAHTGALRVGTASYMGTVMSRRSSTSCPLTRQSSHRDTGSQIRTKRRALLALLPDEVTLDDMARQVLRSGCLLYVITCVLFSILPAPPAHHVMIAVERGAFVLLGHSIFPAGADDRVSGRCYRTTTHSEDIPCFRGEDTVETRTSASSKTPCRFAPQRWFELMRMAVAVTRPPSDAGAYLSFGSKSGAPRRRWPMRGFQALQMPIANLVDRTAPIGVGFHCPRRTLYRLRYDFGAADFAPSLGTSELVSLTILPNG</sequence>
<accession>A0A2T4CG01</accession>
<dbReference type="EMBL" id="KZ679127">
    <property type="protein sequence ID" value="PTB80473.1"/>
    <property type="molecule type" value="Genomic_DNA"/>
</dbReference>
<evidence type="ECO:0000313" key="2">
    <source>
        <dbReference type="Proteomes" id="UP000240760"/>
    </source>
</evidence>
<organism evidence="1 2">
    <name type="scientific">Trichoderma longibrachiatum ATCC 18648</name>
    <dbReference type="NCBI Taxonomy" id="983965"/>
    <lineage>
        <taxon>Eukaryota</taxon>
        <taxon>Fungi</taxon>
        <taxon>Dikarya</taxon>
        <taxon>Ascomycota</taxon>
        <taxon>Pezizomycotina</taxon>
        <taxon>Sordariomycetes</taxon>
        <taxon>Hypocreomycetidae</taxon>
        <taxon>Hypocreales</taxon>
        <taxon>Hypocreaceae</taxon>
        <taxon>Trichoderma</taxon>
    </lineage>
</organism>
<proteinExistence type="predicted"/>
<reference evidence="1 2" key="1">
    <citation type="submission" date="2016-07" db="EMBL/GenBank/DDBJ databases">
        <title>Multiple horizontal gene transfer events from other fungi enriched the ability of initially mycotrophic Trichoderma (Ascomycota) to feed on dead plant biomass.</title>
        <authorList>
            <consortium name="DOE Joint Genome Institute"/>
            <person name="Aerts A."/>
            <person name="Atanasova L."/>
            <person name="Chenthamara K."/>
            <person name="Zhang J."/>
            <person name="Grujic M."/>
            <person name="Henrissat B."/>
            <person name="Kuo A."/>
            <person name="Salamov A."/>
            <person name="Lipzen A."/>
            <person name="Labutti K."/>
            <person name="Barry K."/>
            <person name="Miao Y."/>
            <person name="Rahimi M.J."/>
            <person name="Shen Q."/>
            <person name="Grigoriev I.V."/>
            <person name="Kubicek C.P."/>
            <person name="Druzhinina I.S."/>
        </authorList>
    </citation>
    <scope>NUCLEOTIDE SEQUENCE [LARGE SCALE GENOMIC DNA]</scope>
    <source>
        <strain evidence="1 2">ATCC 18648</strain>
    </source>
</reference>
<dbReference type="Proteomes" id="UP000240760">
    <property type="component" value="Unassembled WGS sequence"/>
</dbReference>
<name>A0A2T4CG01_TRILO</name>
<gene>
    <name evidence="1" type="ORF">M440DRAFT_1127425</name>
</gene>